<dbReference type="GO" id="GO:0099536">
    <property type="term" value="P:synaptic signaling"/>
    <property type="evidence" value="ECO:0007669"/>
    <property type="project" value="TreeGrafter"/>
</dbReference>
<keyword evidence="8" id="KW-0206">Cytoskeleton</keyword>
<dbReference type="GO" id="GO:0005737">
    <property type="term" value="C:cytoplasm"/>
    <property type="evidence" value="ECO:0007669"/>
    <property type="project" value="UniProtKB-SubCell"/>
</dbReference>
<feature type="coiled-coil region" evidence="10">
    <location>
        <begin position="2962"/>
        <end position="2996"/>
    </location>
</feature>
<dbReference type="PANTHER" id="PTHR12268:SF14">
    <property type="entry name" value="DYSTROPHIN-1"/>
    <property type="match status" value="1"/>
</dbReference>
<evidence type="ECO:0000256" key="8">
    <source>
        <dbReference type="ARBA" id="ARBA00023212"/>
    </source>
</evidence>
<dbReference type="InterPro" id="IPR056503">
    <property type="entry name" value="Spectrin_Dys-1"/>
</dbReference>
<evidence type="ECO:0000256" key="2">
    <source>
        <dbReference type="ARBA" id="ARBA00004278"/>
    </source>
</evidence>
<evidence type="ECO:0000256" key="6">
    <source>
        <dbReference type="ARBA" id="ARBA00022833"/>
    </source>
</evidence>
<dbReference type="SMART" id="SM00291">
    <property type="entry name" value="ZnF_ZZ"/>
    <property type="match status" value="1"/>
</dbReference>
<dbReference type="SUPFAM" id="SSF47473">
    <property type="entry name" value="EF-hand"/>
    <property type="match status" value="2"/>
</dbReference>
<evidence type="ECO:0000256" key="5">
    <source>
        <dbReference type="ARBA" id="ARBA00022771"/>
    </source>
</evidence>
<dbReference type="PROSITE" id="PS50135">
    <property type="entry name" value="ZF_ZZ_2"/>
    <property type="match status" value="1"/>
</dbReference>
<dbReference type="GO" id="GO:0016010">
    <property type="term" value="C:dystrophin-associated glycoprotein complex"/>
    <property type="evidence" value="ECO:0007669"/>
    <property type="project" value="UniProtKB-ARBA"/>
</dbReference>
<dbReference type="InterPro" id="IPR050774">
    <property type="entry name" value="KCMF1/Dystrophin"/>
</dbReference>
<dbReference type="EMBL" id="JYDU01000072">
    <property type="protein sequence ID" value="KRX94417.1"/>
    <property type="molecule type" value="Genomic_DNA"/>
</dbReference>
<feature type="coiled-coil region" evidence="10">
    <location>
        <begin position="1546"/>
        <end position="1596"/>
    </location>
</feature>
<feature type="coiled-coil region" evidence="10">
    <location>
        <begin position="1014"/>
        <end position="1080"/>
    </location>
</feature>
<dbReference type="Pfam" id="PF09069">
    <property type="entry name" value="EF-hand_3"/>
    <property type="match status" value="1"/>
</dbReference>
<evidence type="ECO:0000256" key="10">
    <source>
        <dbReference type="SAM" id="Coils"/>
    </source>
</evidence>
<dbReference type="CDD" id="cd00176">
    <property type="entry name" value="SPEC"/>
    <property type="match status" value="3"/>
</dbReference>
<keyword evidence="7" id="KW-0106">Calcium</keyword>
<dbReference type="CDD" id="cd16242">
    <property type="entry name" value="EFh_DMD_like"/>
    <property type="match status" value="1"/>
</dbReference>
<feature type="region of interest" description="Disordered" evidence="11">
    <location>
        <begin position="3015"/>
        <end position="3034"/>
    </location>
</feature>
<dbReference type="CDD" id="cd02334">
    <property type="entry name" value="ZZ_dystrophin"/>
    <property type="match status" value="1"/>
</dbReference>
<evidence type="ECO:0000256" key="4">
    <source>
        <dbReference type="ARBA" id="ARBA00022723"/>
    </source>
</evidence>
<dbReference type="Pfam" id="PF00435">
    <property type="entry name" value="Spectrin"/>
    <property type="match status" value="2"/>
</dbReference>
<dbReference type="Pfam" id="PF00569">
    <property type="entry name" value="ZZ"/>
    <property type="match status" value="1"/>
</dbReference>
<dbReference type="Gene3D" id="6.10.140.70">
    <property type="match status" value="1"/>
</dbReference>
<feature type="coiled-coil region" evidence="10">
    <location>
        <begin position="1285"/>
        <end position="1312"/>
    </location>
</feature>
<organism evidence="13 14">
    <name type="scientific">Trichinella pseudospiralis</name>
    <name type="common">Parasitic roundworm</name>
    <dbReference type="NCBI Taxonomy" id="6337"/>
    <lineage>
        <taxon>Eukaryota</taxon>
        <taxon>Metazoa</taxon>
        <taxon>Ecdysozoa</taxon>
        <taxon>Nematoda</taxon>
        <taxon>Enoplea</taxon>
        <taxon>Dorylaimia</taxon>
        <taxon>Trichinellida</taxon>
        <taxon>Trichinellidae</taxon>
        <taxon>Trichinella</taxon>
    </lineage>
</organism>
<dbReference type="InterPro" id="IPR043145">
    <property type="entry name" value="Znf_ZZ_sf"/>
</dbReference>
<keyword evidence="3" id="KW-0963">Cytoplasm</keyword>
<keyword evidence="10" id="KW-0175">Coiled coil</keyword>
<evidence type="ECO:0000256" key="1">
    <source>
        <dbReference type="ARBA" id="ARBA00004245"/>
    </source>
</evidence>
<dbReference type="InterPro" id="IPR011992">
    <property type="entry name" value="EF-hand-dom_pair"/>
</dbReference>
<feature type="coiled-coil region" evidence="10">
    <location>
        <begin position="2044"/>
        <end position="2074"/>
    </location>
</feature>
<comment type="caution">
    <text evidence="13">The sequence shown here is derived from an EMBL/GenBank/DDBJ whole genome shotgun (WGS) entry which is preliminary data.</text>
</comment>
<dbReference type="InterPro" id="IPR002017">
    <property type="entry name" value="Spectrin_repeat"/>
</dbReference>
<dbReference type="SMART" id="SM00150">
    <property type="entry name" value="SPEC"/>
    <property type="match status" value="8"/>
</dbReference>
<dbReference type="InterPro" id="IPR018159">
    <property type="entry name" value="Spectrin/alpha-actinin"/>
</dbReference>
<dbReference type="GO" id="GO:0046716">
    <property type="term" value="P:muscle cell cellular homeostasis"/>
    <property type="evidence" value="ECO:0007669"/>
    <property type="project" value="UniProtKB-ARBA"/>
</dbReference>
<feature type="domain" description="ZZ-type" evidence="12">
    <location>
        <begin position="2778"/>
        <end position="2834"/>
    </location>
</feature>
<keyword evidence="6" id="KW-0862">Zinc</keyword>
<dbReference type="SUPFAM" id="SSF57850">
    <property type="entry name" value="RING/U-box"/>
    <property type="match status" value="1"/>
</dbReference>
<feature type="coiled-coil region" evidence="10">
    <location>
        <begin position="862"/>
        <end position="899"/>
    </location>
</feature>
<evidence type="ECO:0000259" key="12">
    <source>
        <dbReference type="PROSITE" id="PS50135"/>
    </source>
</evidence>
<dbReference type="PANTHER" id="PTHR12268">
    <property type="entry name" value="E3 UBIQUITIN-PROTEIN LIGASE KCMF1"/>
    <property type="match status" value="1"/>
</dbReference>
<protein>
    <submittedName>
        <fullName evidence="13">Dystrophin</fullName>
    </submittedName>
</protein>
<dbReference type="Gene3D" id="3.30.60.90">
    <property type="match status" value="1"/>
</dbReference>
<keyword evidence="4" id="KW-0479">Metal-binding</keyword>
<dbReference type="GO" id="GO:0050804">
    <property type="term" value="P:modulation of chemical synaptic transmission"/>
    <property type="evidence" value="ECO:0007669"/>
    <property type="project" value="UniProtKB-ARBA"/>
</dbReference>
<dbReference type="Gene3D" id="1.20.58.60">
    <property type="match status" value="8"/>
</dbReference>
<dbReference type="Pfam" id="PF23729">
    <property type="entry name" value="Spectrin_Dys-1"/>
    <property type="match status" value="1"/>
</dbReference>
<proteinExistence type="predicted"/>
<feature type="coiled-coil region" evidence="10">
    <location>
        <begin position="3060"/>
        <end position="3108"/>
    </location>
</feature>
<dbReference type="Gene3D" id="1.10.238.10">
    <property type="entry name" value="EF-hand"/>
    <property type="match status" value="2"/>
</dbReference>
<dbReference type="PROSITE" id="PS01357">
    <property type="entry name" value="ZF_ZZ_1"/>
    <property type="match status" value="1"/>
</dbReference>
<dbReference type="GO" id="GO:0045202">
    <property type="term" value="C:synapse"/>
    <property type="evidence" value="ECO:0007669"/>
    <property type="project" value="GOC"/>
</dbReference>
<dbReference type="Pfam" id="PF09068">
    <property type="entry name" value="EF-hand_2"/>
    <property type="match status" value="1"/>
</dbReference>
<evidence type="ECO:0000256" key="9">
    <source>
        <dbReference type="PROSITE-ProRule" id="PRU00228"/>
    </source>
</evidence>
<comment type="subcellular location">
    <subcellularLocation>
        <location evidence="2">Cell membrane</location>
        <location evidence="2">Sarcolemma</location>
        <topology evidence="2">Peripheral membrane protein</topology>
        <orientation evidence="2">Cytoplasmic side</orientation>
    </subcellularLocation>
    <subcellularLocation>
        <location evidence="1">Cytoplasm</location>
        <location evidence="1">Cytoskeleton</location>
    </subcellularLocation>
</comment>
<evidence type="ECO:0000256" key="7">
    <source>
        <dbReference type="ARBA" id="ARBA00022837"/>
    </source>
</evidence>
<dbReference type="STRING" id="6337.A0A0V0Y261"/>
<feature type="coiled-coil region" evidence="10">
    <location>
        <begin position="1641"/>
        <end position="1714"/>
    </location>
</feature>
<dbReference type="InterPro" id="IPR000433">
    <property type="entry name" value="Znf_ZZ"/>
</dbReference>
<evidence type="ECO:0000313" key="13">
    <source>
        <dbReference type="EMBL" id="KRX94417.1"/>
    </source>
</evidence>
<gene>
    <name evidence="13" type="primary">DMD</name>
    <name evidence="13" type="ORF">T4E_1693</name>
</gene>
<sequence length="3188" mass="365789">MFRVVAEEAVESLIAITASDITCLVNKAEERADLFHCVLATQRRISSENYNGMFLAASKHLRQLDKEEKTVSSEAKQQQRRISLPAHKQSLAQFQHLSDEESNRLRDMYDLQSCSYATEDDGNCADSDRKSSIETGAANDRLSRIRSGQVTWSTISSNITLNLNVLLTDVEKMSAPNLREMLSSLNEWLEYATCFIKFQFAESRVSSKEALDNLKEKVQFLKKFESAVKRLLHVVECLLQDGSVDSHISAIRAEMQSLSIRWNNLIDLTEMTYESVSNQFDRTPAPHLEQALQSLSEWLDCAEDVIATQDLDSIDELDITAAKIQRLQDLQNEMTVQRENLNFVANAADELLREGTGAYDKLSKKLRSVVPRWTDIERVLTNQLTRLKAGMSKLQDWEFRASELENWMLQVKEFIQAEKPALGNTETLKAQLEQSQALMNDIETLVPKIQQMETWVHELELSCKPRVGEYLRARMEDIDSRWTDVVRVTEAKHESLNKAYTQSKVIFDEVQQLTQWLWSVEQEMQNFGNPCSGKELHTMIKQHKQILDELRSKAEIVEHAALMGEQIIEAANEASDASLQLKRRFLNTREQWSAICQQMEARLSVLTDAFELWKEFQELVAAEKISLDRLEQMLNEPMKSATDAEEFSEQLDVTILEFERLMEGSGGHNRIIEIANTLNNENLLSNAVRNELAKYMAKRDKVLEPAKERQKFLETDAREAQKIEQQLHECLSWISRVDFITRARSECDILASDIPQEYKVVCFSLVGNCCWYKLYDEFDEHKECIFDLEKQVAHYQQLGLQQAAGRLAEQVNHLKKQMCDVQSRLEQYKQPSELDDRLRRVERILEDLEQSFTLLTVATDDLDEIDQLLEKVEVTLEALNELQCEIDDLKETASKQNARSSVALDDIDDVENHLKAFCSKICETKENFQEIRRMLATASTNLQNCNERLNDMETNLRKWDPEDAQNFDERCKKCLNYRREISNCNQYLKEMESYVKKFMHITQGQSTSKLDGILLVLRNRIKNLTNKLDEWSVDYQHSKLEQVEAQKKFYNLHAAVSSMLNTAEKEITSSNRDLKVLKIQFALLSSHQHQLHSCLEAAAGAIAKDADRLHIIEDDSGQLRRRWDSFMEKLKEELATRSSSTSESDDQTSISLSMLFGKDGNNDDNDDESNDVSMVSENTIRVGSSTPIASESSDFTDRLLVQTTELAKSINSVEELLGASEQDFKMLQSKIGDVSNTIEACSTNVNQLLHQSEQANKIELRPNVLSIVNKLEHMDSKLKLLDGKIKSIVEANERFQKRYDSLNSNAKNLLSNLVFLETMNTDELKNCQEGLTNVENSLTDLLVKTKEEFQHLDVAFPESSADSLYKLLQQAQSNITVHVKQLEEKANAKAKMDAFISESVKVKEECSELERKLSLCPESENFGITGLTERETEFQDLTENVEQLKDRIGKLWNLHDNVSHQYLDESEQQSVKQIVDELNAHLDSLEKTYMEHFSLFQAALQQWQSLHQRLYSVMAWLEHAENRLIPSISINDPEAAKITDSVMNDINNSCKEIENITEALVDMQDKYSNCLSSTDVSLLKEKLEKATYRLNSLKTKMIENRNRVKHYDLELKEEIEELLFWFDESDTLFSTLCDPTDAKQLADFKQRIEEKKSETVTKEQQLESLSSAVDNIDTDKGISEAVIIDLKENVDNLKQRLVQVKEDVDQKLQQYDQRINQCNQFWDQLRQMSIWAQNMKNLLLEYKSATIYTPARFDPDALDAEIKGKKEEIEDFIASYNAIREEAELSDVKLCSSTEHAVKQLCNSWAGILRMTELFESSSRSTSEEDEVKESEAERAFALLEKSSRSLELESARLNNEARLENDDIIVPSLSEQVNLESIGTSDIADAVVQQDSSTAPEVQRLTSTDSPMSAVLNNGKNLQELIRWSHWLSDMTLESVVFCKLHDSSEIRAAMKKEQSFLSQLHANEKHVLKILETDQNVDVLFKAELLHKEWKKRITEVERRRIELVEMLENCRTWDDLRVEIEIFLASTEKKISSAKVSDVPIDKLQRELVALEQLAAEMDIYRKKMTDFNEISNFIVESYVHDDASTLSQITSNMNTLWSKINDNLRIRKAVLEASCRGRKDFFTALQEFSCWLGKIESQVLSLDADSSLAQLLKDVAYRQELREKWKGVSGEIEVHETVFHSLCDTANTLLMNSMFSEEKSDFQGELMQLNERWEQVVKLSDEIKQRLDLAQEQWERLTTQLQELICWTEDASRELLRQQPIAGDSEKIKLQNEFIQQLQTGISNQEKAVKEIIQIARSYLLQQDLRPALQSSMDSDETEEMLLGKKQSRRVGQMIKNDSDRLEELWADLTDSANDWQKLVEDTFTKMILFDKAIEDCKIAISEAEDLKKHWKPISDVKLDELAECMEHARGFHQYLICHIRLLLDDVNDHSSRLLADNVRLSPAMIHSLESLNLRYKELELTIGDRIVILQNALRQFGPSSQHFLEGGAAGVLFFVLLFYPGKEPFQRIEFHITSSIIMDIHETEKTQWDHPKMVEIINSFSEFNEVKFSAYRTAMKLRSLQKNLYCKLLTRSHASVFLSMIILVDLISIEDLVDIFNQRKLQDANDNQLDVSEMVMTLLPIYELVQRDNMNLLRSIPLAVDLCLNWLLNVYDPARTGNTRVISFKVALILMCRASLSEKYRYLFNQVSYNKCSLDQKKLALLLHECIQVPKFFGEVAAFGGTNIEPSVRSCFEMAKYPAEVTMQQCMDWLNCEPQSIVWLAAMHRISISENEKHQAKCNVCKMFPVVGLRYRCLKCFNFDMCQNCFFAQRTAKNHKISHPMQEYYRAAKSGEDVRDFGRVIRNRFKSKHYWKKHPRLGYLPVQSVMEGHSLESRDLVPTNPETQNIHVQIEMYASHLADMERSAITESNESEDDEHAVISSLSSTLTNDCHVKHPVNMAGAVRSPAQIISVTDSAQKVELNGLLKHLQNENKNLMCEYEKLRNKVSAEVDKGAASLHNSMSTPMLPMTNGSLGRRGQHRSTSSLSRTHHQRIAAAAAYDDPAMDLDMDTILSEEKEMIANEAKVLRQQKQRLEQRSKVLEEHNQQLEVQLRRIKQLIEEQKQNGIACIDSSKSQLMLSSGISSQADAMTHCGNDDSLILSDTCSSSSNRIGDLMSTVQDIGKAVGNLINAVTSDDEVSMTEVE</sequence>
<evidence type="ECO:0000256" key="11">
    <source>
        <dbReference type="SAM" id="MobiDB-lite"/>
    </source>
</evidence>
<dbReference type="InterPro" id="IPR015154">
    <property type="entry name" value="EF-hand_dom_typ2"/>
</dbReference>
<feature type="coiled-coil region" evidence="10">
    <location>
        <begin position="1392"/>
        <end position="1488"/>
    </location>
</feature>
<name>A0A0V0Y261_TRIPS</name>
<keyword evidence="5 9" id="KW-0863">Zinc-finger</keyword>
<dbReference type="SUPFAM" id="SSF46966">
    <property type="entry name" value="Spectrin repeat"/>
    <property type="match status" value="10"/>
</dbReference>
<dbReference type="InterPro" id="IPR015153">
    <property type="entry name" value="EF-hand_dom_typ1"/>
</dbReference>
<evidence type="ECO:0000256" key="3">
    <source>
        <dbReference type="ARBA" id="ARBA00022490"/>
    </source>
</evidence>
<evidence type="ECO:0000313" key="14">
    <source>
        <dbReference type="Proteomes" id="UP000054815"/>
    </source>
</evidence>
<accession>A0A0V0Y261</accession>
<reference evidence="13 14" key="1">
    <citation type="submission" date="2015-01" db="EMBL/GenBank/DDBJ databases">
        <title>Evolution of Trichinella species and genotypes.</title>
        <authorList>
            <person name="Korhonen P.K."/>
            <person name="Edoardo P."/>
            <person name="Giuseppe L.R."/>
            <person name="Gasser R.B."/>
        </authorList>
    </citation>
    <scope>NUCLEOTIDE SEQUENCE [LARGE SCALE GENOMIC DNA]</scope>
    <source>
        <strain evidence="13">ISS141</strain>
    </source>
</reference>
<dbReference type="GO" id="GO:0008270">
    <property type="term" value="F:zinc ion binding"/>
    <property type="evidence" value="ECO:0007669"/>
    <property type="project" value="UniProtKB-KW"/>
</dbReference>
<dbReference type="Proteomes" id="UP000054815">
    <property type="component" value="Unassembled WGS sequence"/>
</dbReference>